<organism evidence="1 2">
    <name type="scientific">Shewanella piezotolerans (strain WP3 / JCM 13877)</name>
    <dbReference type="NCBI Taxonomy" id="225849"/>
    <lineage>
        <taxon>Bacteria</taxon>
        <taxon>Pseudomonadati</taxon>
        <taxon>Pseudomonadota</taxon>
        <taxon>Gammaproteobacteria</taxon>
        <taxon>Alteromonadales</taxon>
        <taxon>Shewanellaceae</taxon>
        <taxon>Shewanella</taxon>
    </lineage>
</organism>
<dbReference type="EMBL" id="CP000472">
    <property type="protein sequence ID" value="ACJ27300.1"/>
    <property type="molecule type" value="Genomic_DNA"/>
</dbReference>
<gene>
    <name evidence="1" type="ordered locus">swp_0469</name>
</gene>
<keyword evidence="2" id="KW-1185">Reference proteome</keyword>
<evidence type="ECO:0000313" key="2">
    <source>
        <dbReference type="Proteomes" id="UP000000753"/>
    </source>
</evidence>
<proteinExistence type="predicted"/>
<reference evidence="1 2" key="1">
    <citation type="journal article" date="2008" name="PLoS ONE">
        <title>Environmental adaptation: genomic analysis of the piezotolerant and psychrotolerant deep-sea iron reducing bacterium Shewanella piezotolerans WP3.</title>
        <authorList>
            <person name="Wang F."/>
            <person name="Wang J."/>
            <person name="Jian H."/>
            <person name="Zhang B."/>
            <person name="Li S."/>
            <person name="Wang F."/>
            <person name="Zeng X."/>
            <person name="Gao L."/>
            <person name="Bartlett D.H."/>
            <person name="Yu J."/>
            <person name="Hu S."/>
            <person name="Xiao X."/>
        </authorList>
    </citation>
    <scope>NUCLEOTIDE SEQUENCE [LARGE SCALE GENOMIC DNA]</scope>
    <source>
        <strain evidence="2">WP3 / JCM 13877</strain>
    </source>
</reference>
<dbReference type="AlphaFoldDB" id="B8CI24"/>
<dbReference type="KEGG" id="swp:swp_0469"/>
<sequence>MNTYIYVGGNPLSYFDPLGLARCSCSKKGVQVESFTTEPLTQTEVNHINTSNARAMTTVGIVFNVGSWFFPATRLSKALGIGTGTLIGATGYVDGVTLGQYRTTEMYKTVDGNGYITVNTIYNGNGSVESVSTTSICSEM</sequence>
<protein>
    <submittedName>
        <fullName evidence="1">Uncharacterized protein</fullName>
    </submittedName>
</protein>
<accession>B8CI24</accession>
<name>B8CI24_SHEPW</name>
<evidence type="ECO:0000313" key="1">
    <source>
        <dbReference type="EMBL" id="ACJ27300.1"/>
    </source>
</evidence>
<dbReference type="Proteomes" id="UP000000753">
    <property type="component" value="Chromosome"/>
</dbReference>
<dbReference type="HOGENOM" id="CLU_1833849_0_0_6"/>